<dbReference type="InterPro" id="IPR036063">
    <property type="entry name" value="Smr_dom_sf"/>
</dbReference>
<evidence type="ECO:0000313" key="10">
    <source>
        <dbReference type="EMBL" id="GHB38416.1"/>
    </source>
</evidence>
<dbReference type="GO" id="GO:0019843">
    <property type="term" value="F:rRNA binding"/>
    <property type="evidence" value="ECO:0007669"/>
    <property type="project" value="UniProtKB-UniRule"/>
</dbReference>
<organism evidence="10 11">
    <name type="scientific">Mongoliitalea lutea</name>
    <dbReference type="NCBI Taxonomy" id="849756"/>
    <lineage>
        <taxon>Bacteria</taxon>
        <taxon>Pseudomonadati</taxon>
        <taxon>Bacteroidota</taxon>
        <taxon>Cytophagia</taxon>
        <taxon>Cytophagales</taxon>
        <taxon>Cyclobacteriaceae</taxon>
        <taxon>Mongoliitalea</taxon>
    </lineage>
</organism>
<accession>A0A8J3G5D0</accession>
<dbReference type="SMART" id="SM00533">
    <property type="entry name" value="MUTSd"/>
    <property type="match status" value="1"/>
</dbReference>
<sequence>MMIYPKNLEEKINFTKIRELLKEECAGPLGIEFVDKMSFTKDPKLLTRLLEQTAEFKQILESGDFFPASNFTNIHPFLDKAKIEGTFLYEEEFHELKLSLQTLFSCVSFILDRSEQYPQLFELLGLVHMNSDLLKAIERVIDEKGKIRSNASKELSMIRSQILYEENRLRKVLERIFRDARSKGLTPEDSSITIRGGRMVIPVLAEYKRKISGFIHDESATGQTVYLEPAEVLDINNELKDLEYMERREIQKILTKLTDQLRPTIPDLRKGLTFLGLIDFIRAKAKFAVKTGSCKPTIEKAKILDWFNARHPLLEFALKQQGKKIVPLRLELDHNRRLLVISGPNAGGKSVTLKTVAMVQYMLQCGLLVPMDEHSTMCIFDNFFIDIGDEQNIENDLSTYSSHLMSMKYFTQMATKKTIVFIDEFGTGTEPIFGGAIAEGILLALNKSGAYGVITTHYGNLKEVASKNQGLVNGAMRYDVDKLEPLYQLEIGKPGSSFALEIASKIGISKDIIAYAKEHIGETRVKYDRMLTKLENEKTKLEQLVHDNQKRERLLEQRMKEYNQLKETIDTNKKQYIQQAKAEAKALLDQVNQKIEQSIRTIKETQAEKEAVKTIRKELEVLKQEVKPVAEVPVVEKQIKVIGGEIAVGDFVRLKDNGAVAEVLALKKKEVDILIGELKSTVKINRLERISNAEMKKEKKSFAKRTGFDTNTKMMEFSPNLDLRGKRGEEVLPLVQNFVDDGYMLGVKDLRIVHGKGDGILREITRNLLRTMPYVGRLEDEHADRGGAGVTLVTLKV</sequence>
<keyword evidence="7" id="KW-0540">Nuclease</keyword>
<evidence type="ECO:0000313" key="11">
    <source>
        <dbReference type="Proteomes" id="UP000642809"/>
    </source>
</evidence>
<dbReference type="GO" id="GO:0006298">
    <property type="term" value="P:mismatch repair"/>
    <property type="evidence" value="ECO:0007669"/>
    <property type="project" value="InterPro"/>
</dbReference>
<keyword evidence="8" id="KW-0175">Coiled coil</keyword>
<comment type="similarity">
    <text evidence="7">Belongs to the DNA mismatch repair MutS family. MutS2 subfamily.</text>
</comment>
<dbReference type="InterPro" id="IPR007696">
    <property type="entry name" value="DNA_mismatch_repair_MutS_core"/>
</dbReference>
<dbReference type="EC" id="3.6.4.-" evidence="7"/>
<dbReference type="InterPro" id="IPR002625">
    <property type="entry name" value="Smr_dom"/>
</dbReference>
<comment type="subunit">
    <text evidence="7">Homodimer. Binds to stalled ribosomes, contacting rRNA.</text>
</comment>
<dbReference type="GO" id="GO:0016887">
    <property type="term" value="F:ATP hydrolysis activity"/>
    <property type="evidence" value="ECO:0007669"/>
    <property type="project" value="InterPro"/>
</dbReference>
<dbReference type="Pfam" id="PF20297">
    <property type="entry name" value="MSSS"/>
    <property type="match status" value="1"/>
</dbReference>
<dbReference type="GO" id="GO:0045910">
    <property type="term" value="P:negative regulation of DNA recombination"/>
    <property type="evidence" value="ECO:0007669"/>
    <property type="project" value="InterPro"/>
</dbReference>
<dbReference type="InterPro" id="IPR046893">
    <property type="entry name" value="MSSS"/>
</dbReference>
<dbReference type="NCBIfam" id="TIGR01069">
    <property type="entry name" value="mutS2"/>
    <property type="match status" value="1"/>
</dbReference>
<dbReference type="InterPro" id="IPR000432">
    <property type="entry name" value="DNA_mismatch_repair_MutS_C"/>
</dbReference>
<dbReference type="InterPro" id="IPR005747">
    <property type="entry name" value="MutS2"/>
</dbReference>
<reference evidence="10" key="2">
    <citation type="submission" date="2020-09" db="EMBL/GenBank/DDBJ databases">
        <authorList>
            <person name="Sun Q."/>
            <person name="Kim S."/>
        </authorList>
    </citation>
    <scope>NUCLEOTIDE SEQUENCE</scope>
    <source>
        <strain evidence="10">KCTC 23224</strain>
    </source>
</reference>
<dbReference type="GO" id="GO:0030983">
    <property type="term" value="F:mismatched DNA binding"/>
    <property type="evidence" value="ECO:0007669"/>
    <property type="project" value="InterPro"/>
</dbReference>
<keyword evidence="2 7" id="KW-0547">Nucleotide-binding</keyword>
<dbReference type="SUPFAM" id="SSF48334">
    <property type="entry name" value="DNA repair protein MutS, domain III"/>
    <property type="match status" value="1"/>
</dbReference>
<dbReference type="GO" id="GO:0140664">
    <property type="term" value="F:ATP-dependent DNA damage sensor activity"/>
    <property type="evidence" value="ECO:0007669"/>
    <property type="project" value="InterPro"/>
</dbReference>
<keyword evidence="1 7" id="KW-0699">rRNA-binding</keyword>
<keyword evidence="4 7" id="KW-0067">ATP-binding</keyword>
<evidence type="ECO:0000256" key="7">
    <source>
        <dbReference type="HAMAP-Rule" id="MF_00092"/>
    </source>
</evidence>
<evidence type="ECO:0000256" key="1">
    <source>
        <dbReference type="ARBA" id="ARBA00022730"/>
    </source>
</evidence>
<keyword evidence="5 7" id="KW-0694">RNA-binding</keyword>
<dbReference type="GO" id="GO:0072344">
    <property type="term" value="P:rescue of stalled ribosome"/>
    <property type="evidence" value="ECO:0007669"/>
    <property type="project" value="UniProtKB-UniRule"/>
</dbReference>
<feature type="coiled-coil region" evidence="8">
    <location>
        <begin position="524"/>
        <end position="625"/>
    </location>
</feature>
<proteinExistence type="inferred from homology"/>
<dbReference type="GO" id="GO:0043023">
    <property type="term" value="F:ribosomal large subunit binding"/>
    <property type="evidence" value="ECO:0007669"/>
    <property type="project" value="UniProtKB-UniRule"/>
</dbReference>
<comment type="function">
    <text evidence="7">Endonuclease that is involved in the suppression of homologous recombination and thus may have a key role in the control of bacterial genetic diversity.</text>
</comment>
<dbReference type="PROSITE" id="PS50828">
    <property type="entry name" value="SMR"/>
    <property type="match status" value="1"/>
</dbReference>
<evidence type="ECO:0000256" key="8">
    <source>
        <dbReference type="SAM" id="Coils"/>
    </source>
</evidence>
<dbReference type="SUPFAM" id="SSF52540">
    <property type="entry name" value="P-loop containing nucleoside triphosphate hydrolases"/>
    <property type="match status" value="1"/>
</dbReference>
<dbReference type="AlphaFoldDB" id="A0A8J3G5D0"/>
<evidence type="ECO:0000259" key="9">
    <source>
        <dbReference type="PROSITE" id="PS50828"/>
    </source>
</evidence>
<dbReference type="GO" id="GO:0004519">
    <property type="term" value="F:endonuclease activity"/>
    <property type="evidence" value="ECO:0007669"/>
    <property type="project" value="UniProtKB-UniRule"/>
</dbReference>
<dbReference type="Gene3D" id="3.30.1370.110">
    <property type="match status" value="1"/>
</dbReference>
<gene>
    <name evidence="7 10" type="primary">mutS2</name>
    <name evidence="7" type="synonym">rqcU</name>
    <name evidence="10" type="ORF">GCM10008106_19680</name>
</gene>
<evidence type="ECO:0000256" key="6">
    <source>
        <dbReference type="ARBA" id="ARBA00023125"/>
    </source>
</evidence>
<comment type="function">
    <text evidence="7">Acts as a ribosome collision sensor, splitting the ribosome into its 2 subunits. Detects stalled/collided 70S ribosomes which it binds and splits by an ATP-hydrolysis driven conformational change. Acts upstream of the ribosome quality control system (RQC), a ribosome-associated complex that mediates the extraction of incompletely synthesized nascent chains from stalled ribosomes and their subsequent degradation. Probably generates substrates for RQC.</text>
</comment>
<keyword evidence="7 10" id="KW-0255">Endonuclease</keyword>
<feature type="binding site" evidence="7">
    <location>
        <begin position="343"/>
        <end position="350"/>
    </location>
    <ligand>
        <name>ATP</name>
        <dbReference type="ChEBI" id="CHEBI:30616"/>
    </ligand>
</feature>
<dbReference type="EMBL" id="BMYF01000010">
    <property type="protein sequence ID" value="GHB38416.1"/>
    <property type="molecule type" value="Genomic_DNA"/>
</dbReference>
<dbReference type="PANTHER" id="PTHR48466">
    <property type="entry name" value="OS10G0509000 PROTEIN-RELATED"/>
    <property type="match status" value="1"/>
</dbReference>
<reference evidence="10" key="1">
    <citation type="journal article" date="2014" name="Int. J. Syst. Evol. Microbiol.">
        <title>Complete genome sequence of Corynebacterium casei LMG S-19264T (=DSM 44701T), isolated from a smear-ripened cheese.</title>
        <authorList>
            <consortium name="US DOE Joint Genome Institute (JGI-PGF)"/>
            <person name="Walter F."/>
            <person name="Albersmeier A."/>
            <person name="Kalinowski J."/>
            <person name="Ruckert C."/>
        </authorList>
    </citation>
    <scope>NUCLEOTIDE SEQUENCE</scope>
    <source>
        <strain evidence="10">KCTC 23224</strain>
    </source>
</reference>
<evidence type="ECO:0000256" key="3">
    <source>
        <dbReference type="ARBA" id="ARBA00022801"/>
    </source>
</evidence>
<dbReference type="Gene3D" id="3.40.50.300">
    <property type="entry name" value="P-loop containing nucleotide triphosphate hydrolases"/>
    <property type="match status" value="1"/>
</dbReference>
<evidence type="ECO:0000256" key="2">
    <source>
        <dbReference type="ARBA" id="ARBA00022741"/>
    </source>
</evidence>
<dbReference type="InterPro" id="IPR027417">
    <property type="entry name" value="P-loop_NTPase"/>
</dbReference>
<evidence type="ECO:0000256" key="4">
    <source>
        <dbReference type="ARBA" id="ARBA00022840"/>
    </source>
</evidence>
<evidence type="ECO:0000256" key="5">
    <source>
        <dbReference type="ARBA" id="ARBA00022884"/>
    </source>
</evidence>
<dbReference type="PIRSF" id="PIRSF005814">
    <property type="entry name" value="MutS_YshD"/>
    <property type="match status" value="1"/>
</dbReference>
<keyword evidence="3 7" id="KW-0378">Hydrolase</keyword>
<dbReference type="Proteomes" id="UP000642809">
    <property type="component" value="Unassembled WGS sequence"/>
</dbReference>
<dbReference type="HAMAP" id="MF_00092">
    <property type="entry name" value="MutS2"/>
    <property type="match status" value="1"/>
</dbReference>
<dbReference type="GO" id="GO:0005524">
    <property type="term" value="F:ATP binding"/>
    <property type="evidence" value="ECO:0007669"/>
    <property type="project" value="UniProtKB-UniRule"/>
</dbReference>
<keyword evidence="6 7" id="KW-0238">DNA-binding</keyword>
<protein>
    <recommendedName>
        <fullName evidence="7">Endonuclease MutS2</fullName>
        <ecNumber evidence="7">3.1.-.-</ecNumber>
    </recommendedName>
    <alternativeName>
        <fullName evidence="7">Ribosome-associated protein quality control-upstream factor</fullName>
        <shortName evidence="7">RQC-upstream factor</shortName>
        <shortName evidence="7">RqcU</shortName>
        <ecNumber evidence="7">3.6.4.-</ecNumber>
    </alternativeName>
</protein>
<dbReference type="EC" id="3.1.-.-" evidence="7"/>
<dbReference type="PANTHER" id="PTHR48466:SF2">
    <property type="entry name" value="OS10G0509000 PROTEIN"/>
    <property type="match status" value="1"/>
</dbReference>
<dbReference type="Pfam" id="PF01713">
    <property type="entry name" value="Smr"/>
    <property type="match status" value="1"/>
</dbReference>
<feature type="domain" description="Smr" evidence="9">
    <location>
        <begin position="721"/>
        <end position="796"/>
    </location>
</feature>
<name>A0A8J3G5D0_9BACT</name>
<keyword evidence="11" id="KW-1185">Reference proteome</keyword>
<dbReference type="SMART" id="SM00534">
    <property type="entry name" value="MUTSac"/>
    <property type="match status" value="1"/>
</dbReference>
<dbReference type="Pfam" id="PF00488">
    <property type="entry name" value="MutS_V"/>
    <property type="match status" value="1"/>
</dbReference>
<comment type="caution">
    <text evidence="10">The sequence shown here is derived from an EMBL/GenBank/DDBJ whole genome shotgun (WGS) entry which is preliminary data.</text>
</comment>
<dbReference type="InterPro" id="IPR036187">
    <property type="entry name" value="DNA_mismatch_repair_MutS_sf"/>
</dbReference>
<dbReference type="InterPro" id="IPR045076">
    <property type="entry name" value="MutS"/>
</dbReference>
<dbReference type="SMART" id="SM00463">
    <property type="entry name" value="SMR"/>
    <property type="match status" value="1"/>
</dbReference>